<reference evidence="1 2" key="1">
    <citation type="submission" date="2020-08" db="EMBL/GenBank/DDBJ databases">
        <title>Amycolatopsis sp. nov. DR6-1 isolated from Dendrobium heterocarpum.</title>
        <authorList>
            <person name="Tedsree N."/>
            <person name="Kuncharoen N."/>
            <person name="Likhitwitayawuid K."/>
            <person name="Tanasupawat S."/>
        </authorList>
    </citation>
    <scope>NUCLEOTIDE SEQUENCE [LARGE SCALE GENOMIC DNA]</scope>
    <source>
        <strain evidence="1 2">DR6-1</strain>
    </source>
</reference>
<name>A0A7W3VUS6_9PSEU</name>
<sequence>MARKTAPDTWAQQRPRMLDLCQAWNADLQTRFPARNVVVELHPESPPAPITPWNWFLAFAIDGAEFEALVVHDLSAAVFEADTGVFEDHVKLEDVPACLARRLEQTGSAIA</sequence>
<organism evidence="1 2">
    <name type="scientific">Amycolatopsis dendrobii</name>
    <dbReference type="NCBI Taxonomy" id="2760662"/>
    <lineage>
        <taxon>Bacteria</taxon>
        <taxon>Bacillati</taxon>
        <taxon>Actinomycetota</taxon>
        <taxon>Actinomycetes</taxon>
        <taxon>Pseudonocardiales</taxon>
        <taxon>Pseudonocardiaceae</taxon>
        <taxon>Amycolatopsis</taxon>
    </lineage>
</organism>
<dbReference type="Proteomes" id="UP000526734">
    <property type="component" value="Unassembled WGS sequence"/>
</dbReference>
<gene>
    <name evidence="1" type="ORF">H4281_10800</name>
</gene>
<protein>
    <submittedName>
        <fullName evidence="1">Uncharacterized protein</fullName>
    </submittedName>
</protein>
<dbReference type="AlphaFoldDB" id="A0A7W3VUS6"/>
<keyword evidence="2" id="KW-1185">Reference proteome</keyword>
<accession>A0A7W3VUS6</accession>
<evidence type="ECO:0000313" key="2">
    <source>
        <dbReference type="Proteomes" id="UP000526734"/>
    </source>
</evidence>
<dbReference type="RefSeq" id="WP_182890727.1">
    <property type="nucleotide sequence ID" value="NZ_JACGZW010000003.1"/>
</dbReference>
<comment type="caution">
    <text evidence="1">The sequence shown here is derived from an EMBL/GenBank/DDBJ whole genome shotgun (WGS) entry which is preliminary data.</text>
</comment>
<evidence type="ECO:0000313" key="1">
    <source>
        <dbReference type="EMBL" id="MBB1153618.1"/>
    </source>
</evidence>
<dbReference type="EMBL" id="JACGZW010000003">
    <property type="protein sequence ID" value="MBB1153618.1"/>
    <property type="molecule type" value="Genomic_DNA"/>
</dbReference>
<proteinExistence type="predicted"/>